<sequence length="89" mass="10112">MLLNLNEVLEKISPSYQNSPKPSERLLGSSPDSTIARKGGYNSVKCTLKNYLKDFESLNGRTNEASKLRYHPRHLSTFRNSKSLKKITL</sequence>
<gene>
    <name evidence="2" type="ORF">NPIL_483511</name>
</gene>
<dbReference type="AlphaFoldDB" id="A0A8X6QSA6"/>
<name>A0A8X6QSA6_NEPPI</name>
<dbReference type="Proteomes" id="UP000887013">
    <property type="component" value="Unassembled WGS sequence"/>
</dbReference>
<evidence type="ECO:0000256" key="1">
    <source>
        <dbReference type="SAM" id="MobiDB-lite"/>
    </source>
</evidence>
<protein>
    <submittedName>
        <fullName evidence="2">Uncharacterized protein</fullName>
    </submittedName>
</protein>
<reference evidence="2" key="1">
    <citation type="submission" date="2020-08" db="EMBL/GenBank/DDBJ databases">
        <title>Multicomponent nature underlies the extraordinary mechanical properties of spider dragline silk.</title>
        <authorList>
            <person name="Kono N."/>
            <person name="Nakamura H."/>
            <person name="Mori M."/>
            <person name="Yoshida Y."/>
            <person name="Ohtoshi R."/>
            <person name="Malay A.D."/>
            <person name="Moran D.A.P."/>
            <person name="Tomita M."/>
            <person name="Numata K."/>
            <person name="Arakawa K."/>
        </authorList>
    </citation>
    <scope>NUCLEOTIDE SEQUENCE</scope>
</reference>
<keyword evidence="3" id="KW-1185">Reference proteome</keyword>
<accession>A0A8X6QSA6</accession>
<evidence type="ECO:0000313" key="3">
    <source>
        <dbReference type="Proteomes" id="UP000887013"/>
    </source>
</evidence>
<dbReference type="EMBL" id="BMAW01035729">
    <property type="protein sequence ID" value="GFU40818.1"/>
    <property type="molecule type" value="Genomic_DNA"/>
</dbReference>
<proteinExistence type="predicted"/>
<evidence type="ECO:0000313" key="2">
    <source>
        <dbReference type="EMBL" id="GFU40818.1"/>
    </source>
</evidence>
<organism evidence="2 3">
    <name type="scientific">Nephila pilipes</name>
    <name type="common">Giant wood spider</name>
    <name type="synonym">Nephila maculata</name>
    <dbReference type="NCBI Taxonomy" id="299642"/>
    <lineage>
        <taxon>Eukaryota</taxon>
        <taxon>Metazoa</taxon>
        <taxon>Ecdysozoa</taxon>
        <taxon>Arthropoda</taxon>
        <taxon>Chelicerata</taxon>
        <taxon>Arachnida</taxon>
        <taxon>Araneae</taxon>
        <taxon>Araneomorphae</taxon>
        <taxon>Entelegynae</taxon>
        <taxon>Araneoidea</taxon>
        <taxon>Nephilidae</taxon>
        <taxon>Nephila</taxon>
    </lineage>
</organism>
<feature type="region of interest" description="Disordered" evidence="1">
    <location>
        <begin position="14"/>
        <end position="34"/>
    </location>
</feature>
<comment type="caution">
    <text evidence="2">The sequence shown here is derived from an EMBL/GenBank/DDBJ whole genome shotgun (WGS) entry which is preliminary data.</text>
</comment>